<evidence type="ECO:0000256" key="8">
    <source>
        <dbReference type="SAM" id="Phobius"/>
    </source>
</evidence>
<organism evidence="9 10">
    <name type="scientific">Desulfonatronospira thiodismutans ASO3-1</name>
    <dbReference type="NCBI Taxonomy" id="555779"/>
    <lineage>
        <taxon>Bacteria</taxon>
        <taxon>Pseudomonadati</taxon>
        <taxon>Thermodesulfobacteriota</taxon>
        <taxon>Desulfovibrionia</taxon>
        <taxon>Desulfovibrionales</taxon>
        <taxon>Desulfonatronovibrionaceae</taxon>
        <taxon>Desulfonatronospira</taxon>
    </lineage>
</organism>
<dbReference type="GO" id="GO:0005886">
    <property type="term" value="C:plasma membrane"/>
    <property type="evidence" value="ECO:0007669"/>
    <property type="project" value="UniProtKB-SubCell"/>
</dbReference>
<feature type="transmembrane region" description="Helical" evidence="8">
    <location>
        <begin position="277"/>
        <end position="299"/>
    </location>
</feature>
<comment type="subcellular location">
    <subcellularLocation>
        <location evidence="1">Cell membrane</location>
        <topology evidence="1">Multi-pass membrane protein</topology>
    </subcellularLocation>
</comment>
<gene>
    <name evidence="9" type="ORF">Dthio_PD0219</name>
</gene>
<evidence type="ECO:0000313" key="10">
    <source>
        <dbReference type="Proteomes" id="UP000005496"/>
    </source>
</evidence>
<feature type="transmembrane region" description="Helical" evidence="8">
    <location>
        <begin position="216"/>
        <end position="235"/>
    </location>
</feature>
<evidence type="ECO:0000256" key="1">
    <source>
        <dbReference type="ARBA" id="ARBA00004651"/>
    </source>
</evidence>
<dbReference type="PANTHER" id="PTHR21716:SF53">
    <property type="entry name" value="PERMEASE PERM-RELATED"/>
    <property type="match status" value="1"/>
</dbReference>
<keyword evidence="5 8" id="KW-0812">Transmembrane</keyword>
<comment type="similarity">
    <text evidence="2">Belongs to the autoinducer-2 exporter (AI-2E) (TC 2.A.86) family.</text>
</comment>
<evidence type="ECO:0000256" key="6">
    <source>
        <dbReference type="ARBA" id="ARBA00022989"/>
    </source>
</evidence>
<protein>
    <recommendedName>
        <fullName evidence="11">AI-2E family transporter</fullName>
    </recommendedName>
</protein>
<evidence type="ECO:0000256" key="2">
    <source>
        <dbReference type="ARBA" id="ARBA00009773"/>
    </source>
</evidence>
<dbReference type="PANTHER" id="PTHR21716">
    <property type="entry name" value="TRANSMEMBRANE PROTEIN"/>
    <property type="match status" value="1"/>
</dbReference>
<sequence length="364" mass="41014">MHLIAEWFKRHFGNQQVVILVGLLLFFFGVVYFFGQMLLPFFAGLVIAYLLDGMVKMMTKYGIPRLLAVILVFLGFMLIMFFSFFWLVPMLIKQVTQLVQQLPSMISEAQMHLLQLPERYPHLVSQEQIQEVISALRTEVAQLGQQILSISVASVVGLITILVYLIIVPLLVFFFLKDKEMLLAWFTRFLPRERSLAVQVWEDVNRQISNYIRGKTWEIIIVWGATFAVFSFFGLQYSVLLSLAVGLSVLIPYIGAAVVTVPIALVAYFQWGFGSEFVWILVAYAIIQALDGNVLAPLLLGEVVNIHPVGIVAAIFVFGGLWGFWGVFFAIPLATLVQAVIRAWPRAEDVKKQAIEPPGDPGQV</sequence>
<feature type="transmembrane region" description="Helical" evidence="8">
    <location>
        <begin position="241"/>
        <end position="265"/>
    </location>
</feature>
<dbReference type="Pfam" id="PF01594">
    <property type="entry name" value="AI-2E_transport"/>
    <property type="match status" value="1"/>
</dbReference>
<keyword evidence="7 8" id="KW-0472">Membrane</keyword>
<evidence type="ECO:0000256" key="3">
    <source>
        <dbReference type="ARBA" id="ARBA00022448"/>
    </source>
</evidence>
<dbReference type="RefSeq" id="WP_008871598.1">
    <property type="nucleotide sequence ID" value="NZ_ACJN02000004.1"/>
</dbReference>
<keyword evidence="10" id="KW-1185">Reference proteome</keyword>
<keyword evidence="3" id="KW-0813">Transport</keyword>
<dbReference type="AlphaFoldDB" id="D6SUC5"/>
<feature type="transmembrane region" description="Helical" evidence="8">
    <location>
        <begin position="12"/>
        <end position="32"/>
    </location>
</feature>
<keyword evidence="6 8" id="KW-1133">Transmembrane helix</keyword>
<accession>D6SUC5</accession>
<dbReference type="OrthoDB" id="5416941at2"/>
<proteinExistence type="inferred from homology"/>
<dbReference type="Proteomes" id="UP000005496">
    <property type="component" value="Unassembled WGS sequence"/>
</dbReference>
<dbReference type="GO" id="GO:0055085">
    <property type="term" value="P:transmembrane transport"/>
    <property type="evidence" value="ECO:0007669"/>
    <property type="project" value="TreeGrafter"/>
</dbReference>
<evidence type="ECO:0000256" key="7">
    <source>
        <dbReference type="ARBA" id="ARBA00023136"/>
    </source>
</evidence>
<dbReference type="EMBL" id="ACJN02000004">
    <property type="protein sequence ID" value="EFI32905.1"/>
    <property type="molecule type" value="Genomic_DNA"/>
</dbReference>
<evidence type="ECO:0000256" key="4">
    <source>
        <dbReference type="ARBA" id="ARBA00022475"/>
    </source>
</evidence>
<dbReference type="eggNOG" id="COG0628">
    <property type="taxonomic scope" value="Bacteria"/>
</dbReference>
<dbReference type="InterPro" id="IPR002549">
    <property type="entry name" value="AI-2E-like"/>
</dbReference>
<evidence type="ECO:0008006" key="11">
    <source>
        <dbReference type="Google" id="ProtNLM"/>
    </source>
</evidence>
<feature type="transmembrane region" description="Helical" evidence="8">
    <location>
        <begin position="311"/>
        <end position="337"/>
    </location>
</feature>
<feature type="transmembrane region" description="Helical" evidence="8">
    <location>
        <begin position="67"/>
        <end position="88"/>
    </location>
</feature>
<evidence type="ECO:0000256" key="5">
    <source>
        <dbReference type="ARBA" id="ARBA00022692"/>
    </source>
</evidence>
<reference evidence="9" key="1">
    <citation type="submission" date="2010-05" db="EMBL/GenBank/DDBJ databases">
        <title>The draft genome of Desulfonatronospira thiodismutans ASO3-1.</title>
        <authorList>
            <consortium name="US DOE Joint Genome Institute (JGI-PGF)"/>
            <person name="Lucas S."/>
            <person name="Copeland A."/>
            <person name="Lapidus A."/>
            <person name="Cheng J.-F."/>
            <person name="Bruce D."/>
            <person name="Goodwin L."/>
            <person name="Pitluck S."/>
            <person name="Chertkov O."/>
            <person name="Brettin T."/>
            <person name="Detter J.C."/>
            <person name="Han C."/>
            <person name="Land M.L."/>
            <person name="Hauser L."/>
            <person name="Kyrpides N."/>
            <person name="Mikhailova N."/>
            <person name="Muyzer G."/>
            <person name="Woyke T."/>
        </authorList>
    </citation>
    <scope>NUCLEOTIDE SEQUENCE [LARGE SCALE GENOMIC DNA]</scope>
    <source>
        <strain evidence="9">ASO3-1</strain>
    </source>
</reference>
<keyword evidence="4" id="KW-1003">Cell membrane</keyword>
<evidence type="ECO:0000313" key="9">
    <source>
        <dbReference type="EMBL" id="EFI32905.1"/>
    </source>
</evidence>
<comment type="caution">
    <text evidence="9">The sequence shown here is derived from an EMBL/GenBank/DDBJ whole genome shotgun (WGS) entry which is preliminary data.</text>
</comment>
<name>D6SUC5_9BACT</name>
<feature type="transmembrane region" description="Helical" evidence="8">
    <location>
        <begin position="147"/>
        <end position="176"/>
    </location>
</feature>